<protein>
    <submittedName>
        <fullName evidence="1">Alpha-2-macroglobulin family protein</fullName>
    </submittedName>
</protein>
<proteinExistence type="predicted"/>
<name>A0AAE3U8K1_9BACT</name>
<comment type="caution">
    <text evidence="1">The sequence shown here is derived from an EMBL/GenBank/DDBJ whole genome shotgun (WGS) entry which is preliminary data.</text>
</comment>
<gene>
    <name evidence="1" type="ORF">QNI16_09765</name>
</gene>
<accession>A0AAE3U8K1</accession>
<dbReference type="AlphaFoldDB" id="A0AAE3U8K1"/>
<evidence type="ECO:0000313" key="2">
    <source>
        <dbReference type="Proteomes" id="UP001241110"/>
    </source>
</evidence>
<dbReference type="EMBL" id="JASJOS010000004">
    <property type="protein sequence ID" value="MDJ1480769.1"/>
    <property type="molecule type" value="Genomic_DNA"/>
</dbReference>
<organism evidence="1 2">
    <name type="scientific">Xanthocytophaga flava</name>
    <dbReference type="NCBI Taxonomy" id="3048013"/>
    <lineage>
        <taxon>Bacteria</taxon>
        <taxon>Pseudomonadati</taxon>
        <taxon>Bacteroidota</taxon>
        <taxon>Cytophagia</taxon>
        <taxon>Cytophagales</taxon>
        <taxon>Rhodocytophagaceae</taxon>
        <taxon>Xanthocytophaga</taxon>
    </lineage>
</organism>
<dbReference type="RefSeq" id="WP_313977709.1">
    <property type="nucleotide sequence ID" value="NZ_JASJOS010000004.1"/>
</dbReference>
<sequence>MQQYLKPWLIVIGLLLTASIESAYLTAPKDDILNQILKKLSSYQETYTPEKVYLHLDKSYYFSGEDIWFKVYIVNAMTYLTDSASGVLYVDLLNNKGVVVSTEKIKVTSGQGHGNILLGEDLPTATYQLRAYTRWMQNGKEDFFFHRQISILNPNDTPSPTKSTDTGINIQFFPEGGDLIENLESTVAFKVTDKQGKGITRSIRIISDLKDTLGTFTPIHQGMGIFHFTPLPGKSYQAIAQDQSKKTIVFPLPKPRSEGWVMHAENTANNLLLSVQSTRSLEEKLYIVAQNRGKSIYQSEGRILNGKFSLQLPGSLFPTGITQITLFDAQGNPQCERLVFFNQNDHIQIQLTSDKKSYLPREKITLTLTARDTQGKPIIGNFSMGVTDTRSFSYPEENILTNLLLTSDLKGNIEDPGFYFQNNNPNAAKALDNLMLTQGWRRFTWKEILQPNLPSPTYEHEPDIALTVTLLDKNTKKIIPAQVLLISAPGTNSVFRYGYTNAEGKIHLNSLDFYDYRNVIVSIYNKDLYSSAIVVVDSASSVPPSTGILPTVLITENMNQATNRKKIWSMLQQSHASAESLNASVATNDTLRPVQPIYQKADDRIKLDDYTLFPTMEEVIRDIIPWGLLTHKKGQTGFRILNPDTKLYFKYNPLYLIDNVPIHNINPILSLDPTAVHSIESVRSAVGRGQFGEIGYYGIFSVFTKAGDFYPSNEPGLFNFPVRGFQKIREYYSPKYETTLQNQRQPDFRNLLYWNPSVQTDATGKATVTFYNSDDLTTWRIIAEGISKDGKPAMGNAEYTVTMDLAR</sequence>
<dbReference type="Gene3D" id="2.60.40.1930">
    <property type="match status" value="1"/>
</dbReference>
<reference evidence="1" key="1">
    <citation type="submission" date="2023-05" db="EMBL/GenBank/DDBJ databases">
        <authorList>
            <person name="Zhang X."/>
        </authorList>
    </citation>
    <scope>NUCLEOTIDE SEQUENCE</scope>
    <source>
        <strain evidence="1">YF14B1</strain>
    </source>
</reference>
<evidence type="ECO:0000313" key="1">
    <source>
        <dbReference type="EMBL" id="MDJ1480769.1"/>
    </source>
</evidence>
<dbReference type="Proteomes" id="UP001241110">
    <property type="component" value="Unassembled WGS sequence"/>
</dbReference>